<comment type="caution">
    <text evidence="1">The sequence shown here is derived from an EMBL/GenBank/DDBJ whole genome shotgun (WGS) entry which is preliminary data.</text>
</comment>
<sequence>MYFRYTIVMALSGTSTVTVNGKAFVVMIRADESTAGFNVECGEVGVVSQGKTVKGSLTAIAEAIEQQLRNQQGGT</sequence>
<protein>
    <submittedName>
        <fullName evidence="1">Uncharacterized protein</fullName>
    </submittedName>
</protein>
<reference evidence="1 2" key="1">
    <citation type="submission" date="2015-11" db="EMBL/GenBank/DDBJ databases">
        <authorList>
            <person name="Lin W."/>
        </authorList>
    </citation>
    <scope>NUCLEOTIDE SEQUENCE [LARGE SCALE GENOMIC DNA]</scope>
    <source>
        <strain evidence="1 2">HCH-1</strain>
    </source>
</reference>
<dbReference type="Proteomes" id="UP000060487">
    <property type="component" value="Unassembled WGS sequence"/>
</dbReference>
<proteinExistence type="predicted"/>
<keyword evidence="2" id="KW-1185">Reference proteome</keyword>
<accession>A0ABR5SCJ0</accession>
<organism evidence="1 2">
    <name type="scientific">Candidatus Magnetominusculus xianensis</name>
    <dbReference type="NCBI Taxonomy" id="1748249"/>
    <lineage>
        <taxon>Bacteria</taxon>
        <taxon>Pseudomonadati</taxon>
        <taxon>Nitrospirota</taxon>
        <taxon>Nitrospiria</taxon>
        <taxon>Nitrospirales</taxon>
        <taxon>Nitrospiraceae</taxon>
        <taxon>Candidatus Magnetominusculus</taxon>
    </lineage>
</organism>
<name>A0ABR5SCJ0_9BACT</name>
<evidence type="ECO:0000313" key="2">
    <source>
        <dbReference type="Proteomes" id="UP000060487"/>
    </source>
</evidence>
<dbReference type="EMBL" id="LNQR01000100">
    <property type="protein sequence ID" value="KWT81179.1"/>
    <property type="molecule type" value="Genomic_DNA"/>
</dbReference>
<gene>
    <name evidence="1" type="ORF">ASN18_2603</name>
</gene>
<evidence type="ECO:0000313" key="1">
    <source>
        <dbReference type="EMBL" id="KWT81179.1"/>
    </source>
</evidence>